<accession>A0A9P3F333</accession>
<dbReference type="PANTHER" id="PTHR43283:SF11">
    <property type="entry name" value="BETA-LACTAMASE-RELATED DOMAIN-CONTAINING PROTEIN"/>
    <property type="match status" value="1"/>
</dbReference>
<dbReference type="Gene3D" id="3.40.710.10">
    <property type="entry name" value="DD-peptidase/beta-lactamase superfamily"/>
    <property type="match status" value="1"/>
</dbReference>
<dbReference type="Proteomes" id="UP000710440">
    <property type="component" value="Unassembled WGS sequence"/>
</dbReference>
<protein>
    <recommendedName>
        <fullName evidence="3">Beta-lactamase-related domain-containing protein</fullName>
    </recommendedName>
</protein>
<evidence type="ECO:0008006" key="3">
    <source>
        <dbReference type="Google" id="ProtNLM"/>
    </source>
</evidence>
<dbReference type="EMBL" id="BOPL01000002">
    <property type="protein sequence ID" value="GIJ99652.1"/>
    <property type="molecule type" value="Genomic_DNA"/>
</dbReference>
<evidence type="ECO:0000313" key="2">
    <source>
        <dbReference type="Proteomes" id="UP000710440"/>
    </source>
</evidence>
<gene>
    <name evidence="1" type="ORF">Aspvir_003653</name>
</gene>
<dbReference type="RefSeq" id="XP_043122839.1">
    <property type="nucleotide sequence ID" value="XM_043266904.1"/>
</dbReference>
<dbReference type="OrthoDB" id="5946976at2759"/>
<sequence>MHDAFFNRGNIEGPAFPFYPRMAAEEYQIDVLGPMEPQRPKPVRGTVHDENAWALNGVSGHAGLFSTVEDTAIYYTAGPMASLQTASHTGFTGTTLVIDRPSNTFFLLFANRVHPSRNWSSNNIVREALGYWVAKSLGRDVSFPPL</sequence>
<dbReference type="AlphaFoldDB" id="A0A9P3F333"/>
<dbReference type="InterPro" id="IPR050789">
    <property type="entry name" value="Diverse_Enzym_Activities"/>
</dbReference>
<name>A0A9P3F333_ASPVI</name>
<dbReference type="InterPro" id="IPR012338">
    <property type="entry name" value="Beta-lactam/transpept-like"/>
</dbReference>
<evidence type="ECO:0000313" key="1">
    <source>
        <dbReference type="EMBL" id="GIJ99652.1"/>
    </source>
</evidence>
<organism evidence="1 2">
    <name type="scientific">Aspergillus viridinutans</name>
    <dbReference type="NCBI Taxonomy" id="75553"/>
    <lineage>
        <taxon>Eukaryota</taxon>
        <taxon>Fungi</taxon>
        <taxon>Dikarya</taxon>
        <taxon>Ascomycota</taxon>
        <taxon>Pezizomycotina</taxon>
        <taxon>Eurotiomycetes</taxon>
        <taxon>Eurotiomycetidae</taxon>
        <taxon>Eurotiales</taxon>
        <taxon>Aspergillaceae</taxon>
        <taxon>Aspergillus</taxon>
        <taxon>Aspergillus subgen. Fumigati</taxon>
    </lineage>
</organism>
<comment type="caution">
    <text evidence="1">The sequence shown here is derived from an EMBL/GenBank/DDBJ whole genome shotgun (WGS) entry which is preliminary data.</text>
</comment>
<reference evidence="1 2" key="1">
    <citation type="submission" date="2021-02" db="EMBL/GenBank/DDBJ databases">
        <title>Pan-genome distribution and transcriptional activeness of fungal secondary metabolism genes in Aspergillus section Fumigati.</title>
        <authorList>
            <person name="Takahashi H."/>
            <person name="Umemura M."/>
            <person name="Ninomiya A."/>
            <person name="Kusuya Y."/>
            <person name="Urayama S."/>
            <person name="Shimizu M."/>
            <person name="Watanabe A."/>
            <person name="Kamei K."/>
            <person name="Yaguchi T."/>
            <person name="Hagiwara D."/>
        </authorList>
    </citation>
    <scope>NUCLEOTIDE SEQUENCE [LARGE SCALE GENOMIC DNA]</scope>
    <source>
        <strain evidence="1 2">IFM 47045</strain>
    </source>
</reference>
<dbReference type="PANTHER" id="PTHR43283">
    <property type="entry name" value="BETA-LACTAMASE-RELATED"/>
    <property type="match status" value="1"/>
</dbReference>
<keyword evidence="2" id="KW-1185">Reference proteome</keyword>
<proteinExistence type="predicted"/>
<dbReference type="SUPFAM" id="SSF56601">
    <property type="entry name" value="beta-lactamase/transpeptidase-like"/>
    <property type="match status" value="1"/>
</dbReference>
<dbReference type="GeneID" id="66931635"/>